<proteinExistence type="predicted"/>
<accession>A0A6G8AVA9</accession>
<gene>
    <name evidence="2" type="ORF">G7082_10680</name>
</gene>
<sequence>MKKKTAISLIIILITTLSIIYINHTKTKNKIKGKIIEISKDSLIIEDDKNGHYIINKEDYPFSETEVKQNDQVVITYKGEILETSPAQFKKIITIKKD</sequence>
<keyword evidence="1" id="KW-0812">Transmembrane</keyword>
<keyword evidence="1" id="KW-1133">Transmembrane helix</keyword>
<dbReference type="AlphaFoldDB" id="A0A6G8AVA9"/>
<reference evidence="2 3" key="1">
    <citation type="submission" date="2020-03" db="EMBL/GenBank/DDBJ databases">
        <title>Vagococcus sp. nov., isolated from beetles.</title>
        <authorList>
            <person name="Hyun D.-W."/>
            <person name="Bae J.-W."/>
        </authorList>
    </citation>
    <scope>NUCLEOTIDE SEQUENCE [LARGE SCALE GENOMIC DNA]</scope>
    <source>
        <strain evidence="2 3">HDW17B</strain>
    </source>
</reference>
<keyword evidence="1" id="KW-0472">Membrane</keyword>
<evidence type="ECO:0000313" key="3">
    <source>
        <dbReference type="Proteomes" id="UP000501747"/>
    </source>
</evidence>
<protein>
    <recommendedName>
        <fullName evidence="4">DUF1344 domain-containing protein</fullName>
    </recommendedName>
</protein>
<organism evidence="2 3">
    <name type="scientific">Vagococcus hydrophili</name>
    <dbReference type="NCBI Taxonomy" id="2714947"/>
    <lineage>
        <taxon>Bacteria</taxon>
        <taxon>Bacillati</taxon>
        <taxon>Bacillota</taxon>
        <taxon>Bacilli</taxon>
        <taxon>Lactobacillales</taxon>
        <taxon>Enterococcaceae</taxon>
        <taxon>Vagococcus</taxon>
    </lineage>
</organism>
<dbReference type="RefSeq" id="WP_166035068.1">
    <property type="nucleotide sequence ID" value="NZ_CP049887.1"/>
</dbReference>
<dbReference type="Proteomes" id="UP000501747">
    <property type="component" value="Chromosome"/>
</dbReference>
<dbReference type="KEGG" id="vhy:G7082_10680"/>
<feature type="transmembrane region" description="Helical" evidence="1">
    <location>
        <begin position="6"/>
        <end position="24"/>
    </location>
</feature>
<evidence type="ECO:0000313" key="2">
    <source>
        <dbReference type="EMBL" id="QIL48936.1"/>
    </source>
</evidence>
<evidence type="ECO:0008006" key="4">
    <source>
        <dbReference type="Google" id="ProtNLM"/>
    </source>
</evidence>
<dbReference type="EMBL" id="CP049887">
    <property type="protein sequence ID" value="QIL48936.1"/>
    <property type="molecule type" value="Genomic_DNA"/>
</dbReference>
<evidence type="ECO:0000256" key="1">
    <source>
        <dbReference type="SAM" id="Phobius"/>
    </source>
</evidence>
<name>A0A6G8AVA9_9ENTE</name>
<keyword evidence="3" id="KW-1185">Reference proteome</keyword>